<name>A0AAU7CDN4_9BACT</name>
<sequence>MRQNDPIRFGRRAFLKRGSLVLAATSLDAAALGNLSAREDSATTGLSVGLLTDLHYADKPRVGTRYYRETPEKLAEAARQFSREDLSFVVELGDLIDSADSITTELKALERINREFSAISPNRHYVLGNHCVSTLTKEEFLDCVGQKRSYYSFDHSDFHFIVLDACFRSDGKPYGRQNFEWTDANISKAETDWLQDDLKSTTKKVVVFAHQRLDVSNSHGVRNGPEIRRVLEESGKVLTVLQGHSHKNDYKEIAGIHYCTLVAMIEGSGPENNGYSVMNIQPDGTIRIQGFRKQVDRQWPREGKEEK</sequence>
<dbReference type="InterPro" id="IPR029052">
    <property type="entry name" value="Metallo-depent_PP-like"/>
</dbReference>
<protein>
    <submittedName>
        <fullName evidence="2">Metallophosphoesterase</fullName>
    </submittedName>
</protein>
<dbReference type="InterPro" id="IPR004843">
    <property type="entry name" value="Calcineurin-like_PHP"/>
</dbReference>
<dbReference type="Pfam" id="PF00149">
    <property type="entry name" value="Metallophos"/>
    <property type="match status" value="1"/>
</dbReference>
<dbReference type="AlphaFoldDB" id="A0AAU7CDN4"/>
<dbReference type="GO" id="GO:0016787">
    <property type="term" value="F:hydrolase activity"/>
    <property type="evidence" value="ECO:0007669"/>
    <property type="project" value="InterPro"/>
</dbReference>
<proteinExistence type="predicted"/>
<evidence type="ECO:0000259" key="1">
    <source>
        <dbReference type="Pfam" id="PF00149"/>
    </source>
</evidence>
<dbReference type="PROSITE" id="PS51318">
    <property type="entry name" value="TAT"/>
    <property type="match status" value="1"/>
</dbReference>
<feature type="domain" description="Calcineurin-like phosphoesterase" evidence="1">
    <location>
        <begin position="48"/>
        <end position="247"/>
    </location>
</feature>
<dbReference type="InterPro" id="IPR006311">
    <property type="entry name" value="TAT_signal"/>
</dbReference>
<dbReference type="PANTHER" id="PTHR16509:SF1">
    <property type="entry name" value="MANGANESE-DEPENDENT ADP-RIBOSE_CDP-ALCOHOL DIPHOSPHATASE"/>
    <property type="match status" value="1"/>
</dbReference>
<dbReference type="RefSeq" id="WP_406695885.1">
    <property type="nucleotide sequence ID" value="NZ_CP155447.1"/>
</dbReference>
<reference evidence="2" key="1">
    <citation type="submission" date="2024-05" db="EMBL/GenBank/DDBJ databases">
        <title>Planctomycetes of the genus Singulisphaera possess chitinolytic capabilities.</title>
        <authorList>
            <person name="Ivanova A."/>
        </authorList>
    </citation>
    <scope>NUCLEOTIDE SEQUENCE</scope>
    <source>
        <strain evidence="2">Ch08T</strain>
    </source>
</reference>
<dbReference type="SUPFAM" id="SSF56300">
    <property type="entry name" value="Metallo-dependent phosphatases"/>
    <property type="match status" value="1"/>
</dbReference>
<evidence type="ECO:0000313" key="2">
    <source>
        <dbReference type="EMBL" id="XBH03148.1"/>
    </source>
</evidence>
<dbReference type="PANTHER" id="PTHR16509">
    <property type="match status" value="1"/>
</dbReference>
<dbReference type="Gene3D" id="3.60.21.10">
    <property type="match status" value="2"/>
</dbReference>
<dbReference type="EMBL" id="CP155447">
    <property type="protein sequence ID" value="XBH03148.1"/>
    <property type="molecule type" value="Genomic_DNA"/>
</dbReference>
<accession>A0AAU7CDN4</accession>
<gene>
    <name evidence="2" type="ORF">V5E97_33305</name>
</gene>
<organism evidence="2">
    <name type="scientific">Singulisphaera sp. Ch08</name>
    <dbReference type="NCBI Taxonomy" id="3120278"/>
    <lineage>
        <taxon>Bacteria</taxon>
        <taxon>Pseudomonadati</taxon>
        <taxon>Planctomycetota</taxon>
        <taxon>Planctomycetia</taxon>
        <taxon>Isosphaerales</taxon>
        <taxon>Isosphaeraceae</taxon>
        <taxon>Singulisphaera</taxon>
    </lineage>
</organism>